<dbReference type="PIRSF" id="PIRSF006078">
    <property type="entry name" value="GlxK"/>
    <property type="match status" value="1"/>
</dbReference>
<dbReference type="PANTHER" id="PTHR21599:SF0">
    <property type="entry name" value="GLYCERATE KINASE"/>
    <property type="match status" value="1"/>
</dbReference>
<comment type="caution">
    <text evidence="5">The sequence shown here is derived from an EMBL/GenBank/DDBJ whole genome shotgun (WGS) entry which is preliminary data.</text>
</comment>
<proteinExistence type="inferred from homology"/>
<dbReference type="InterPro" id="IPR018197">
    <property type="entry name" value="Glycerate_kinase_RE-like"/>
</dbReference>
<dbReference type="GO" id="GO:0008887">
    <property type="term" value="F:glycerate kinase activity"/>
    <property type="evidence" value="ECO:0007669"/>
    <property type="project" value="UniProtKB-UniRule"/>
</dbReference>
<dbReference type="NCBIfam" id="TIGR00045">
    <property type="entry name" value="glycerate kinase"/>
    <property type="match status" value="1"/>
</dbReference>
<evidence type="ECO:0000256" key="2">
    <source>
        <dbReference type="ARBA" id="ARBA00022679"/>
    </source>
</evidence>
<keyword evidence="6" id="KW-1185">Reference proteome</keyword>
<dbReference type="InterPro" id="IPR004381">
    <property type="entry name" value="Glycerate_kinase"/>
</dbReference>
<organism evidence="5 6">
    <name type="scientific">Vibrio halioticoli NBRC 102217</name>
    <dbReference type="NCBI Taxonomy" id="1219072"/>
    <lineage>
        <taxon>Bacteria</taxon>
        <taxon>Pseudomonadati</taxon>
        <taxon>Pseudomonadota</taxon>
        <taxon>Gammaproteobacteria</taxon>
        <taxon>Vibrionales</taxon>
        <taxon>Vibrionaceae</taxon>
        <taxon>Vibrio</taxon>
    </lineage>
</organism>
<dbReference type="AlphaFoldDB" id="V5FIV6"/>
<evidence type="ECO:0000256" key="1">
    <source>
        <dbReference type="ARBA" id="ARBA00006284"/>
    </source>
</evidence>
<dbReference type="SUPFAM" id="SSF110738">
    <property type="entry name" value="Glycerate kinase I"/>
    <property type="match status" value="1"/>
</dbReference>
<reference evidence="5 6" key="1">
    <citation type="submission" date="2013-11" db="EMBL/GenBank/DDBJ databases">
        <title>Whole genome shotgun sequence of Vibrio halioticoli NBRC 102217.</title>
        <authorList>
            <person name="Isaki S."/>
            <person name="Kimura A."/>
            <person name="Ohji S."/>
            <person name="Hosoyama A."/>
            <person name="Fujita N."/>
            <person name="Hashimoto M."/>
            <person name="Hosoyama Y."/>
            <person name="Yamazoe A."/>
        </authorList>
    </citation>
    <scope>NUCLEOTIDE SEQUENCE [LARGE SCALE GENOMIC DNA]</scope>
    <source>
        <strain evidence="5 6">NBRC 102217</strain>
    </source>
</reference>
<evidence type="ECO:0000256" key="3">
    <source>
        <dbReference type="ARBA" id="ARBA00022777"/>
    </source>
</evidence>
<evidence type="ECO:0000313" key="6">
    <source>
        <dbReference type="Proteomes" id="UP000017800"/>
    </source>
</evidence>
<dbReference type="InterPro" id="IPR018193">
    <property type="entry name" value="Glyc_kinase_flavodox-like_fold"/>
</dbReference>
<dbReference type="eggNOG" id="COG1929">
    <property type="taxonomic scope" value="Bacteria"/>
</dbReference>
<gene>
    <name evidence="5" type="primary">garK</name>
    <name evidence="5" type="ORF">VHA01S_027_00020</name>
</gene>
<protein>
    <submittedName>
        <fullName evidence="5">Glycerate kinase GarK</fullName>
    </submittedName>
</protein>
<accession>V5FIV6</accession>
<evidence type="ECO:0000256" key="4">
    <source>
        <dbReference type="PIRNR" id="PIRNR006078"/>
    </source>
</evidence>
<dbReference type="InterPro" id="IPR036129">
    <property type="entry name" value="Glycerate_kinase_sf"/>
</dbReference>
<dbReference type="GO" id="GO:0031388">
    <property type="term" value="P:organic acid phosphorylation"/>
    <property type="evidence" value="ECO:0007669"/>
    <property type="project" value="UniProtKB-UniRule"/>
</dbReference>
<dbReference type="Gene3D" id="3.90.1510.10">
    <property type="entry name" value="Glycerate kinase, domain 2"/>
    <property type="match status" value="1"/>
</dbReference>
<dbReference type="Pfam" id="PF02595">
    <property type="entry name" value="Gly_kinase"/>
    <property type="match status" value="1"/>
</dbReference>
<evidence type="ECO:0000313" key="5">
    <source>
        <dbReference type="EMBL" id="GAD89746.1"/>
    </source>
</evidence>
<name>V5FIV6_9VIBR</name>
<dbReference type="PANTHER" id="PTHR21599">
    <property type="entry name" value="GLYCERATE KINASE"/>
    <property type="match status" value="1"/>
</dbReference>
<dbReference type="Proteomes" id="UP000017800">
    <property type="component" value="Unassembled WGS sequence"/>
</dbReference>
<comment type="similarity">
    <text evidence="1 4">Belongs to the glycerate kinase type-1 family.</text>
</comment>
<sequence length="383" mass="40372">MVHPMKIVIAPDSFKESLSAKEVCQCIEFGFKEVFPTAQYYHLPLADGGEGTVEVLIDALQGEIRHSWVSDPLGRQVRAKWALLEQGKTALIEVASASGLDLIAPEERNPAVTSTYGTGEIIKEALDLGVSKILLGLGGSATNDAGAGIIHALGGKLLDAEGQLLPAGGLALSKVHTIDLSSVHARCKQVPIILACDVSNPLVGDKGASYVFAPQKGADSLLVKSLDEAIFHFATKSFNLTGIKHFNSPGFGAAGGVPMGLSLLFPMLTLKQGIEVVLDLLDADKILENADLVITGEGKMDNQTLSGKAPFGIATRARNKGIPVIGIAGSLGNEINELYNSFNCIFGTTPSPQTLSQVLEKADENLIRSSRNIAALLKLGQQI</sequence>
<keyword evidence="2 4" id="KW-0808">Transferase</keyword>
<dbReference type="Gene3D" id="3.40.50.10350">
    <property type="entry name" value="Glycerate kinase, domain 1"/>
    <property type="match status" value="1"/>
</dbReference>
<dbReference type="EMBL" id="BAUJ01000027">
    <property type="protein sequence ID" value="GAD89746.1"/>
    <property type="molecule type" value="Genomic_DNA"/>
</dbReference>
<keyword evidence="3 4" id="KW-0418">Kinase</keyword>